<dbReference type="Proteomes" id="UP000051804">
    <property type="component" value="Unassembled WGS sequence"/>
</dbReference>
<dbReference type="STRING" id="1291734.FD02_GL001166"/>
<proteinExistence type="inferred from homology"/>
<evidence type="ECO:0000313" key="7">
    <source>
        <dbReference type="EMBL" id="KRK73308.1"/>
    </source>
</evidence>
<sequence length="315" mass="34093">MNILTLFSLNGEDSATVNADGRFTMIPAAAFDVNRQAASIDVILGWGSAASQILNRTNRVRFIQAMSAGVDYLPLRQLAQEHILLANTSGIHAEPIAEHVLGSVLTFARGLRPTAPLTEAQWLDNARREAIWTAAGKTVLIYGTGHIGQAIAKLLRGIGMHTIGISRTGAAKPEFDRVGTDADSTNFARVADVIVNVMPLTGETRHFFDARFFTALPQKPLFINVGRGASVDQKALVAALQAGRLRGAALDVFEVEPLPTNDPLWRLPNVLITPHLSGTVPNLRHRVFEIFWPNLLSIAKGGPLVKNQVDLSLGY</sequence>
<dbReference type="OrthoDB" id="9805416at2"/>
<dbReference type="InterPro" id="IPR036291">
    <property type="entry name" value="NAD(P)-bd_dom_sf"/>
</dbReference>
<dbReference type="InterPro" id="IPR006140">
    <property type="entry name" value="D-isomer_DH_NAD-bd"/>
</dbReference>
<dbReference type="PANTHER" id="PTHR43333:SF1">
    <property type="entry name" value="D-ISOMER SPECIFIC 2-HYDROXYACID DEHYDROGENASE NAD-BINDING DOMAIN-CONTAINING PROTEIN"/>
    <property type="match status" value="1"/>
</dbReference>
<protein>
    <submittedName>
        <fullName evidence="7">D-3-phosphoglycerate dehydrogenase</fullName>
    </submittedName>
</protein>
<keyword evidence="8" id="KW-1185">Reference proteome</keyword>
<dbReference type="EMBL" id="AZDJ01000013">
    <property type="protein sequence ID" value="KRK73308.1"/>
    <property type="molecule type" value="Genomic_DNA"/>
</dbReference>
<comment type="similarity">
    <text evidence="1 4">Belongs to the D-isomer specific 2-hydroxyacid dehydrogenase family.</text>
</comment>
<evidence type="ECO:0000256" key="3">
    <source>
        <dbReference type="ARBA" id="ARBA00023027"/>
    </source>
</evidence>
<dbReference type="Pfam" id="PF00389">
    <property type="entry name" value="2-Hacid_dh"/>
    <property type="match status" value="1"/>
</dbReference>
<feature type="domain" description="D-isomer specific 2-hydroxyacid dehydrogenase NAD-binding" evidence="6">
    <location>
        <begin position="103"/>
        <end position="277"/>
    </location>
</feature>
<dbReference type="RefSeq" id="WP_082603293.1">
    <property type="nucleotide sequence ID" value="NZ_AZDJ01000013.1"/>
</dbReference>
<gene>
    <name evidence="7" type="ORF">FD02_GL001166</name>
</gene>
<dbReference type="GO" id="GO:0016616">
    <property type="term" value="F:oxidoreductase activity, acting on the CH-OH group of donors, NAD or NADP as acceptor"/>
    <property type="evidence" value="ECO:0007669"/>
    <property type="project" value="InterPro"/>
</dbReference>
<organism evidence="7 8">
    <name type="scientific">Lacticaseibacillus nasuensis JCM 17158</name>
    <dbReference type="NCBI Taxonomy" id="1291734"/>
    <lineage>
        <taxon>Bacteria</taxon>
        <taxon>Bacillati</taxon>
        <taxon>Bacillota</taxon>
        <taxon>Bacilli</taxon>
        <taxon>Lactobacillales</taxon>
        <taxon>Lactobacillaceae</taxon>
        <taxon>Lacticaseibacillus</taxon>
    </lineage>
</organism>
<evidence type="ECO:0000259" key="6">
    <source>
        <dbReference type="Pfam" id="PF02826"/>
    </source>
</evidence>
<evidence type="ECO:0000259" key="5">
    <source>
        <dbReference type="Pfam" id="PF00389"/>
    </source>
</evidence>
<evidence type="ECO:0000256" key="1">
    <source>
        <dbReference type="ARBA" id="ARBA00005854"/>
    </source>
</evidence>
<reference evidence="7 8" key="1">
    <citation type="journal article" date="2015" name="Genome Announc.">
        <title>Expanding the biotechnology potential of lactobacilli through comparative genomics of 213 strains and associated genera.</title>
        <authorList>
            <person name="Sun Z."/>
            <person name="Harris H.M."/>
            <person name="McCann A."/>
            <person name="Guo C."/>
            <person name="Argimon S."/>
            <person name="Zhang W."/>
            <person name="Yang X."/>
            <person name="Jeffery I.B."/>
            <person name="Cooney J.C."/>
            <person name="Kagawa T.F."/>
            <person name="Liu W."/>
            <person name="Song Y."/>
            <person name="Salvetti E."/>
            <person name="Wrobel A."/>
            <person name="Rasinkangas P."/>
            <person name="Parkhill J."/>
            <person name="Rea M.C."/>
            <person name="O'Sullivan O."/>
            <person name="Ritari J."/>
            <person name="Douillard F.P."/>
            <person name="Paul Ross R."/>
            <person name="Yang R."/>
            <person name="Briner A.E."/>
            <person name="Felis G.E."/>
            <person name="de Vos W.M."/>
            <person name="Barrangou R."/>
            <person name="Klaenhammer T.R."/>
            <person name="Caufield P.W."/>
            <person name="Cui Y."/>
            <person name="Zhang H."/>
            <person name="O'Toole P.W."/>
        </authorList>
    </citation>
    <scope>NUCLEOTIDE SEQUENCE [LARGE SCALE GENOMIC DNA]</scope>
    <source>
        <strain evidence="7 8">JCM 17158</strain>
    </source>
</reference>
<evidence type="ECO:0000256" key="2">
    <source>
        <dbReference type="ARBA" id="ARBA00023002"/>
    </source>
</evidence>
<dbReference type="PANTHER" id="PTHR43333">
    <property type="entry name" value="2-HACID_DH_C DOMAIN-CONTAINING PROTEIN"/>
    <property type="match status" value="1"/>
</dbReference>
<dbReference type="Gene3D" id="3.40.50.720">
    <property type="entry name" value="NAD(P)-binding Rossmann-like Domain"/>
    <property type="match status" value="2"/>
</dbReference>
<feature type="domain" description="D-isomer specific 2-hydroxyacid dehydrogenase catalytic" evidence="5">
    <location>
        <begin position="36"/>
        <end position="301"/>
    </location>
</feature>
<keyword evidence="3" id="KW-0520">NAD</keyword>
<dbReference type="AlphaFoldDB" id="A0A0R1JQ54"/>
<dbReference type="GO" id="GO:0051287">
    <property type="term" value="F:NAD binding"/>
    <property type="evidence" value="ECO:0007669"/>
    <property type="project" value="InterPro"/>
</dbReference>
<evidence type="ECO:0000313" key="8">
    <source>
        <dbReference type="Proteomes" id="UP000051804"/>
    </source>
</evidence>
<keyword evidence="2 4" id="KW-0560">Oxidoreductase</keyword>
<dbReference type="Pfam" id="PF02826">
    <property type="entry name" value="2-Hacid_dh_C"/>
    <property type="match status" value="1"/>
</dbReference>
<comment type="caution">
    <text evidence="7">The sequence shown here is derived from an EMBL/GenBank/DDBJ whole genome shotgun (WGS) entry which is preliminary data.</text>
</comment>
<dbReference type="SUPFAM" id="SSF52283">
    <property type="entry name" value="Formate/glycerate dehydrogenase catalytic domain-like"/>
    <property type="match status" value="1"/>
</dbReference>
<name>A0A0R1JQ54_9LACO</name>
<dbReference type="SUPFAM" id="SSF51735">
    <property type="entry name" value="NAD(P)-binding Rossmann-fold domains"/>
    <property type="match status" value="1"/>
</dbReference>
<accession>A0A0R1JQ54</accession>
<dbReference type="PATRIC" id="fig|1291734.4.peg.1197"/>
<dbReference type="InterPro" id="IPR006139">
    <property type="entry name" value="D-isomer_2_OHA_DH_cat_dom"/>
</dbReference>
<evidence type="ECO:0000256" key="4">
    <source>
        <dbReference type="RuleBase" id="RU003719"/>
    </source>
</evidence>